<evidence type="ECO:0000256" key="1">
    <source>
        <dbReference type="SAM" id="SignalP"/>
    </source>
</evidence>
<protein>
    <recommendedName>
        <fullName evidence="4">Hydrophobin</fullName>
    </recommendedName>
</protein>
<dbReference type="Proteomes" id="UP000284706">
    <property type="component" value="Unassembled WGS sequence"/>
</dbReference>
<name>A0A409VF64_9AGAR</name>
<reference evidence="2 3" key="1">
    <citation type="journal article" date="2018" name="Evol. Lett.">
        <title>Horizontal gene cluster transfer increased hallucinogenic mushroom diversity.</title>
        <authorList>
            <person name="Reynolds H.T."/>
            <person name="Vijayakumar V."/>
            <person name="Gluck-Thaler E."/>
            <person name="Korotkin H.B."/>
            <person name="Matheny P.B."/>
            <person name="Slot J.C."/>
        </authorList>
    </citation>
    <scope>NUCLEOTIDE SEQUENCE [LARGE SCALE GENOMIC DNA]</scope>
    <source>
        <strain evidence="2 3">SRW20</strain>
    </source>
</reference>
<dbReference type="InParanoid" id="A0A409VF64"/>
<evidence type="ECO:0000313" key="3">
    <source>
        <dbReference type="Proteomes" id="UP000284706"/>
    </source>
</evidence>
<feature type="chain" id="PRO_5019327673" description="Hydrophobin" evidence="1">
    <location>
        <begin position="24"/>
        <end position="157"/>
    </location>
</feature>
<keyword evidence="3" id="KW-1185">Reference proteome</keyword>
<evidence type="ECO:0000313" key="2">
    <source>
        <dbReference type="EMBL" id="PPQ64892.1"/>
    </source>
</evidence>
<proteinExistence type="predicted"/>
<organism evidence="2 3">
    <name type="scientific">Gymnopilus dilepis</name>
    <dbReference type="NCBI Taxonomy" id="231916"/>
    <lineage>
        <taxon>Eukaryota</taxon>
        <taxon>Fungi</taxon>
        <taxon>Dikarya</taxon>
        <taxon>Basidiomycota</taxon>
        <taxon>Agaricomycotina</taxon>
        <taxon>Agaricomycetes</taxon>
        <taxon>Agaricomycetidae</taxon>
        <taxon>Agaricales</taxon>
        <taxon>Agaricineae</taxon>
        <taxon>Hymenogastraceae</taxon>
        <taxon>Gymnopilus</taxon>
    </lineage>
</organism>
<dbReference type="OrthoDB" id="2884912at2759"/>
<dbReference type="AlphaFoldDB" id="A0A409VF64"/>
<accession>A0A409VF64</accession>
<sequence>MSNTIRHIATSLLILLTAQTVIAAGPLGDIQSREAVSQFFPFSCDIYTEIEAQQLSPNAQVCTGGAGVGCVTIPISSDTCINFTGGLSFLNKEASTAVIPAGFVCTFYEQSGCLSAQGGADVVVLQGGSWNLASAPGTASATVNFNDRPSSFNCSPV</sequence>
<gene>
    <name evidence="2" type="ORF">CVT26_002610</name>
</gene>
<dbReference type="EMBL" id="NHYE01005661">
    <property type="protein sequence ID" value="PPQ64892.1"/>
    <property type="molecule type" value="Genomic_DNA"/>
</dbReference>
<comment type="caution">
    <text evidence="2">The sequence shown here is derived from an EMBL/GenBank/DDBJ whole genome shotgun (WGS) entry which is preliminary data.</text>
</comment>
<keyword evidence="1" id="KW-0732">Signal</keyword>
<feature type="signal peptide" evidence="1">
    <location>
        <begin position="1"/>
        <end position="23"/>
    </location>
</feature>
<evidence type="ECO:0008006" key="4">
    <source>
        <dbReference type="Google" id="ProtNLM"/>
    </source>
</evidence>